<gene>
    <name evidence="1" type="ORF">T4A_1072</name>
</gene>
<protein>
    <submittedName>
        <fullName evidence="1">Uncharacterized protein</fullName>
    </submittedName>
</protein>
<evidence type="ECO:0000313" key="2">
    <source>
        <dbReference type="Proteomes" id="UP000054632"/>
    </source>
</evidence>
<reference evidence="1 2" key="1">
    <citation type="submission" date="2015-01" db="EMBL/GenBank/DDBJ databases">
        <title>Evolution of Trichinella species and genotypes.</title>
        <authorList>
            <person name="Korhonen P.K."/>
            <person name="Edoardo P."/>
            <person name="Giuseppe L.R."/>
            <person name="Gasser R.B."/>
        </authorList>
    </citation>
    <scope>NUCLEOTIDE SEQUENCE [LARGE SCALE GENOMIC DNA]</scope>
    <source>
        <strain evidence="1">ISS13</strain>
    </source>
</reference>
<dbReference type="AlphaFoldDB" id="A0A0V1DV02"/>
<organism evidence="1 2">
    <name type="scientific">Trichinella pseudospiralis</name>
    <name type="common">Parasitic roundworm</name>
    <dbReference type="NCBI Taxonomy" id="6337"/>
    <lineage>
        <taxon>Eukaryota</taxon>
        <taxon>Metazoa</taxon>
        <taxon>Ecdysozoa</taxon>
        <taxon>Nematoda</taxon>
        <taxon>Enoplea</taxon>
        <taxon>Dorylaimia</taxon>
        <taxon>Trichinellida</taxon>
        <taxon>Trichinellidae</taxon>
        <taxon>Trichinella</taxon>
    </lineage>
</organism>
<sequence>MPESGILSDFSKNHRLRDIGNLHTLEKYLTSC</sequence>
<comment type="caution">
    <text evidence="1">The sequence shown here is derived from an EMBL/GenBank/DDBJ whole genome shotgun (WGS) entry which is preliminary data.</text>
</comment>
<proteinExistence type="predicted"/>
<accession>A0A0V1DV02</accession>
<name>A0A0V1DV02_TRIPS</name>
<dbReference type="Proteomes" id="UP000054632">
    <property type="component" value="Unassembled WGS sequence"/>
</dbReference>
<dbReference type="EMBL" id="JYDR01000212">
    <property type="protein sequence ID" value="KRY65423.1"/>
    <property type="molecule type" value="Genomic_DNA"/>
</dbReference>
<feature type="non-terminal residue" evidence="1">
    <location>
        <position position="32"/>
    </location>
</feature>
<evidence type="ECO:0000313" key="1">
    <source>
        <dbReference type="EMBL" id="KRY65423.1"/>
    </source>
</evidence>